<proteinExistence type="predicted"/>
<dbReference type="EMBL" id="CP067977">
    <property type="protein sequence ID" value="QQQ17630.1"/>
    <property type="molecule type" value="Genomic_DNA"/>
</dbReference>
<feature type="transmembrane region" description="Helical" evidence="1">
    <location>
        <begin position="6"/>
        <end position="25"/>
    </location>
</feature>
<dbReference type="Proteomes" id="UP000595448">
    <property type="component" value="Chromosome"/>
</dbReference>
<evidence type="ECO:0000313" key="3">
    <source>
        <dbReference type="Proteomes" id="UP000595448"/>
    </source>
</evidence>
<keyword evidence="3" id="KW-1185">Reference proteome</keyword>
<keyword evidence="1" id="KW-1133">Transmembrane helix</keyword>
<accession>A0ABX7BJ97</accession>
<name>A0ABX7BJ97_9CAUL</name>
<keyword evidence="1" id="KW-0812">Transmembrane</keyword>
<evidence type="ECO:0008006" key="4">
    <source>
        <dbReference type="Google" id="ProtNLM"/>
    </source>
</evidence>
<reference evidence="2 3" key="1">
    <citation type="submission" date="2021-01" db="EMBL/GenBank/DDBJ databases">
        <title>Brevundimonas vitis sp. nov., an bacterium isolated from grape (Vitis vinifera).</title>
        <authorList>
            <person name="Jiang L."/>
            <person name="Lee J."/>
        </authorList>
    </citation>
    <scope>NUCLEOTIDE SEQUENCE [LARGE SCALE GENOMIC DNA]</scope>
    <source>
        <strain evidence="2 3">GRTSA-9</strain>
    </source>
</reference>
<gene>
    <name evidence="2" type="ORF">JIP62_09780</name>
</gene>
<feature type="transmembrane region" description="Helical" evidence="1">
    <location>
        <begin position="37"/>
        <end position="58"/>
    </location>
</feature>
<sequence length="68" mass="7468">MTLPVTLSLFVLAVGVTLFAGWRGARPPDLRRGPRLMPWRFIMMMSAALAFLFLIHLGTLAGAPVRTS</sequence>
<dbReference type="RefSeq" id="WP_201102004.1">
    <property type="nucleotide sequence ID" value="NZ_CP067977.1"/>
</dbReference>
<evidence type="ECO:0000256" key="1">
    <source>
        <dbReference type="SAM" id="Phobius"/>
    </source>
</evidence>
<organism evidence="2 3">
    <name type="scientific">Brevundimonas vitisensis</name>
    <dbReference type="NCBI Taxonomy" id="2800818"/>
    <lineage>
        <taxon>Bacteria</taxon>
        <taxon>Pseudomonadati</taxon>
        <taxon>Pseudomonadota</taxon>
        <taxon>Alphaproteobacteria</taxon>
        <taxon>Caulobacterales</taxon>
        <taxon>Caulobacteraceae</taxon>
        <taxon>Brevundimonas</taxon>
    </lineage>
</organism>
<evidence type="ECO:0000313" key="2">
    <source>
        <dbReference type="EMBL" id="QQQ17630.1"/>
    </source>
</evidence>
<keyword evidence="1" id="KW-0472">Membrane</keyword>
<protein>
    <recommendedName>
        <fullName evidence="4">DUF2909 family protein</fullName>
    </recommendedName>
</protein>